<keyword evidence="6" id="KW-0539">Nucleus</keyword>
<dbReference type="AlphaFoldDB" id="A0A0D2GV86"/>
<dbReference type="SMART" id="SM00906">
    <property type="entry name" value="Fungal_trans"/>
    <property type="match status" value="1"/>
</dbReference>
<dbReference type="STRING" id="1442371.A0A0D2GV86"/>
<keyword evidence="5" id="KW-0804">Transcription</keyword>
<keyword evidence="10" id="KW-1185">Reference proteome</keyword>
<evidence type="ECO:0000256" key="3">
    <source>
        <dbReference type="ARBA" id="ARBA00023015"/>
    </source>
</evidence>
<dbReference type="InterPro" id="IPR007219">
    <property type="entry name" value="XnlR_reg_dom"/>
</dbReference>
<organism evidence="9 10">
    <name type="scientific">Fonsecaea multimorphosa CBS 102226</name>
    <dbReference type="NCBI Taxonomy" id="1442371"/>
    <lineage>
        <taxon>Eukaryota</taxon>
        <taxon>Fungi</taxon>
        <taxon>Dikarya</taxon>
        <taxon>Ascomycota</taxon>
        <taxon>Pezizomycotina</taxon>
        <taxon>Eurotiomycetes</taxon>
        <taxon>Chaetothyriomycetidae</taxon>
        <taxon>Chaetothyriales</taxon>
        <taxon>Herpotrichiellaceae</taxon>
        <taxon>Fonsecaea</taxon>
    </lineage>
</organism>
<feature type="compositionally biased region" description="Polar residues" evidence="7">
    <location>
        <begin position="137"/>
        <end position="152"/>
    </location>
</feature>
<reference evidence="9 10" key="1">
    <citation type="submission" date="2015-01" db="EMBL/GenBank/DDBJ databases">
        <title>The Genome Sequence of Fonsecaea multimorphosa CBS 102226.</title>
        <authorList>
            <consortium name="The Broad Institute Genomics Platform"/>
            <person name="Cuomo C."/>
            <person name="de Hoog S."/>
            <person name="Gorbushina A."/>
            <person name="Stielow B."/>
            <person name="Teixiera M."/>
            <person name="Abouelleil A."/>
            <person name="Chapman S.B."/>
            <person name="Priest M."/>
            <person name="Young S.K."/>
            <person name="Wortman J."/>
            <person name="Nusbaum C."/>
            <person name="Birren B."/>
        </authorList>
    </citation>
    <scope>NUCLEOTIDE SEQUENCE [LARGE SCALE GENOMIC DNA]</scope>
    <source>
        <strain evidence="9 10">CBS 102226</strain>
    </source>
</reference>
<feature type="region of interest" description="Disordered" evidence="7">
    <location>
        <begin position="132"/>
        <end position="177"/>
    </location>
</feature>
<dbReference type="PANTHER" id="PTHR31313:SF77">
    <property type="entry name" value="ZN(II)2CYS6 TRANSCRIPTION FACTOR (EUROFUNG)"/>
    <property type="match status" value="1"/>
</dbReference>
<dbReference type="PANTHER" id="PTHR31313">
    <property type="entry name" value="TY1 ENHANCER ACTIVATOR"/>
    <property type="match status" value="1"/>
</dbReference>
<dbReference type="GeneID" id="27716636"/>
<keyword evidence="2" id="KW-0862">Zinc</keyword>
<feature type="domain" description="Xylanolytic transcriptional activator regulatory" evidence="8">
    <location>
        <begin position="300"/>
        <end position="381"/>
    </location>
</feature>
<keyword evidence="4" id="KW-0238">DNA-binding</keyword>
<evidence type="ECO:0000259" key="8">
    <source>
        <dbReference type="SMART" id="SM00906"/>
    </source>
</evidence>
<sequence>MSTRLESIIAASKSSQEGLGDEKTLKIQDSDAQVRLAQTTAELPCPSLIHDRAIIDGSQAANYFSNLGATNSISGEPLHSPDSEQDWESWIGLEDANDLTNAACFAECHPLFDLVPPLGLAQIEAGVPSTLEEDITSHSASSEENVNATSSRILLPGEQSDSCSMSARGKVRPHDLDDQDGEYLGSDPEYEETLVNLFFSWHNTLMYVVDKPIFFRERQQFRLGHHTDLYSPALENAVYTIGAAYTDRLHSEIDGPTDEFFGFRAKALLDIEIDSPTIATAQALLVLSSHEAAHARDSRGWIYSGMAVQILSDLGLHLNLALDFSKFHNTDSSVDEVVSLRRNLFWSANTIDTLWSAYSGRPSLMKRLAHNVPSPVPSANHIWEYYTDEYSTMTFPKDFDFHAAAHVHTYLAKLMTVFAQVSEVLYSGVPDILEDIHAFVVECDTELQNWLGSLTPALCVDYSSARTAIYLPAVLELHLIFNECVILLHRPLIASDESSRLSISPTRRDTAQSFSKCVQAAQQVCKLLTMFRQRYGLRRPHHQMVHVIMTAGLIHVFQICVTNAGTAEHQRAQQGFLTCIQSLGEMGQTYKSSSRALDVITSLGQSWQNDAFAGRRVKWPKLQ</sequence>
<dbReference type="GO" id="GO:0006351">
    <property type="term" value="P:DNA-templated transcription"/>
    <property type="evidence" value="ECO:0007669"/>
    <property type="project" value="InterPro"/>
</dbReference>
<keyword evidence="1" id="KW-0479">Metal-binding</keyword>
<evidence type="ECO:0000313" key="10">
    <source>
        <dbReference type="Proteomes" id="UP000053411"/>
    </source>
</evidence>
<dbReference type="Proteomes" id="UP000053411">
    <property type="component" value="Unassembled WGS sequence"/>
</dbReference>
<evidence type="ECO:0000256" key="4">
    <source>
        <dbReference type="ARBA" id="ARBA00023125"/>
    </source>
</evidence>
<evidence type="ECO:0000313" key="9">
    <source>
        <dbReference type="EMBL" id="KIX93470.1"/>
    </source>
</evidence>
<name>A0A0D2GV86_9EURO</name>
<dbReference type="InterPro" id="IPR051615">
    <property type="entry name" value="Transcr_Regulatory_Elem"/>
</dbReference>
<dbReference type="CDD" id="cd12148">
    <property type="entry name" value="fungal_TF_MHR"/>
    <property type="match status" value="1"/>
</dbReference>
<keyword evidence="3" id="KW-0805">Transcription regulation</keyword>
<evidence type="ECO:0000256" key="1">
    <source>
        <dbReference type="ARBA" id="ARBA00022723"/>
    </source>
</evidence>
<protein>
    <recommendedName>
        <fullName evidence="8">Xylanolytic transcriptional activator regulatory domain-containing protein</fullName>
    </recommendedName>
</protein>
<dbReference type="Pfam" id="PF04082">
    <property type="entry name" value="Fungal_trans"/>
    <property type="match status" value="1"/>
</dbReference>
<accession>A0A0D2GV86</accession>
<dbReference type="OrthoDB" id="4139475at2759"/>
<gene>
    <name evidence="9" type="ORF">Z520_10890</name>
</gene>
<evidence type="ECO:0000256" key="5">
    <source>
        <dbReference type="ARBA" id="ARBA00023163"/>
    </source>
</evidence>
<evidence type="ECO:0000256" key="7">
    <source>
        <dbReference type="SAM" id="MobiDB-lite"/>
    </source>
</evidence>
<proteinExistence type="predicted"/>
<dbReference type="VEuPathDB" id="FungiDB:Z520_10890"/>
<dbReference type="GO" id="GO:0003677">
    <property type="term" value="F:DNA binding"/>
    <property type="evidence" value="ECO:0007669"/>
    <property type="project" value="UniProtKB-KW"/>
</dbReference>
<dbReference type="RefSeq" id="XP_016627593.1">
    <property type="nucleotide sequence ID" value="XM_016781381.1"/>
</dbReference>
<evidence type="ECO:0000256" key="6">
    <source>
        <dbReference type="ARBA" id="ARBA00023242"/>
    </source>
</evidence>
<evidence type="ECO:0000256" key="2">
    <source>
        <dbReference type="ARBA" id="ARBA00022833"/>
    </source>
</evidence>
<dbReference type="EMBL" id="KN848094">
    <property type="protein sequence ID" value="KIX93470.1"/>
    <property type="molecule type" value="Genomic_DNA"/>
</dbReference>
<dbReference type="GO" id="GO:0008270">
    <property type="term" value="F:zinc ion binding"/>
    <property type="evidence" value="ECO:0007669"/>
    <property type="project" value="InterPro"/>
</dbReference>